<gene>
    <name evidence="1" type="ORF">MKS88_000518</name>
</gene>
<accession>A0ACB9YGJ0</accession>
<evidence type="ECO:0000313" key="2">
    <source>
        <dbReference type="Proteomes" id="UP001056978"/>
    </source>
</evidence>
<dbReference type="EMBL" id="CM043769">
    <property type="protein sequence ID" value="KAI4841279.1"/>
    <property type="molecule type" value="Genomic_DNA"/>
</dbReference>
<evidence type="ECO:0000313" key="1">
    <source>
        <dbReference type="EMBL" id="KAI4841279.1"/>
    </source>
</evidence>
<sequence>MGAHSFDNRGKLYNEITKCGIYAKKKETLYQTKCLGIYSFSVIIDWLNSLLICSKILNENNIYEEIKDGLLILKLIKIYIPHVEIRGIFLKAIKKKCAIQNLENALSIIYKNNTYYYSIVSSVDIYEQKEKKVNIFLIQLFDRFEFQNLKNISRPLLNWYNYTLKKFSLSLYRETINNPFHITTNESLFKYDKNKNLYYNKNCELNVCTQHSEFNISYENNNPDEYAKDYKTKISKKEQICILKNFATYILYKDKKDCPNQTPYIVKDFSDCIKIFFIFYRHGYLSIEELKNVAKPHITNTFYLLHSLLRKLNIPIILQNNYLSNPCEKKMGNMQKRGKKRRGREKKKKKKLECTHEDIQNNEYDRPQLTHDNNMYANRYIKRTLQEYNKRNIHRIIVTPDMENREYEHFRNKIAMCSSGSEIDEKLHTLGQRQFNIVSICDEANDEIEKNETELITGIETKFHEKGGEKIQDTEVKYVNNEKVNSTTRGIDECEHEKKHMTQKEIFRGTSIKDIRKMFYDHINENINAHKKEQLNSKIN</sequence>
<proteinExistence type="predicted"/>
<organism evidence="1 2">
    <name type="scientific">Plasmodium brasilianum</name>
    <dbReference type="NCBI Taxonomy" id="5824"/>
    <lineage>
        <taxon>Eukaryota</taxon>
        <taxon>Sar</taxon>
        <taxon>Alveolata</taxon>
        <taxon>Apicomplexa</taxon>
        <taxon>Aconoidasida</taxon>
        <taxon>Haemosporida</taxon>
        <taxon>Plasmodiidae</taxon>
        <taxon>Plasmodium</taxon>
        <taxon>Plasmodium (Plasmodium)</taxon>
    </lineage>
</organism>
<keyword evidence="2" id="KW-1185">Reference proteome</keyword>
<dbReference type="Proteomes" id="UP001056978">
    <property type="component" value="Chromosome 1"/>
</dbReference>
<protein>
    <submittedName>
        <fullName evidence="1">Uncharacterized protein</fullName>
    </submittedName>
</protein>
<reference evidence="1" key="1">
    <citation type="submission" date="2022-06" db="EMBL/GenBank/DDBJ databases">
        <title>The First Complete Genome of the Simian Malaria Parasite Plasmodium brasilianum.</title>
        <authorList>
            <person name="Bajic M."/>
            <person name="Ravishankar S."/>
        </authorList>
    </citation>
    <scope>NUCLEOTIDE SEQUENCE</scope>
    <source>
        <strain evidence="1">Bolivian I</strain>
    </source>
</reference>
<comment type="caution">
    <text evidence="1">The sequence shown here is derived from an EMBL/GenBank/DDBJ whole genome shotgun (WGS) entry which is preliminary data.</text>
</comment>
<name>A0ACB9YGJ0_PLABR</name>